<dbReference type="InterPro" id="IPR045213">
    <property type="entry name" value="Malic_NAD-bd_bact_type"/>
</dbReference>
<dbReference type="Gene3D" id="3.40.50.720">
    <property type="entry name" value="NAD(P)-binding Rossmann-like Domain"/>
    <property type="match status" value="1"/>
</dbReference>
<evidence type="ECO:0000256" key="5">
    <source>
        <dbReference type="PIRSR" id="PIRSR000106-1"/>
    </source>
</evidence>
<dbReference type="EMBL" id="QRUP01000031">
    <property type="protein sequence ID" value="RGR67621.1"/>
    <property type="molecule type" value="Genomic_DNA"/>
</dbReference>
<feature type="domain" description="Malic enzyme N-terminal" evidence="9">
    <location>
        <begin position="15"/>
        <end position="148"/>
    </location>
</feature>
<dbReference type="InterPro" id="IPR001891">
    <property type="entry name" value="Malic_OxRdtase"/>
</dbReference>
<feature type="domain" description="Malic enzyme NAD-binding" evidence="8">
    <location>
        <begin position="160"/>
        <end position="385"/>
    </location>
</feature>
<protein>
    <submittedName>
        <fullName evidence="10">NADP-dependent malic enzyme</fullName>
    </submittedName>
</protein>
<dbReference type="InterPro" id="IPR012302">
    <property type="entry name" value="Malic_NAD-bd"/>
</dbReference>
<dbReference type="AlphaFoldDB" id="A0A412FHI9"/>
<dbReference type="Gene3D" id="3.40.50.10380">
    <property type="entry name" value="Malic enzyme, N-terminal domain"/>
    <property type="match status" value="1"/>
</dbReference>
<evidence type="ECO:0000256" key="6">
    <source>
        <dbReference type="PIRSR" id="PIRSR000106-2"/>
    </source>
</evidence>
<dbReference type="Pfam" id="PF03949">
    <property type="entry name" value="Malic_M"/>
    <property type="match status" value="1"/>
</dbReference>
<sequence length="392" mass="42230">MTVYEDALKLHELHHGKLSIEPKVPCETPEDLTLAYTPGVAQPCLEINKDPENAYRYTGKGNTVAVVTDGTAVLGLGDIGAVAGLPVMEGKALLMHRFAGLDAFPICVDSKDPEEIIKVCKLISPGLGAINLEDISAPRCVEIERRLIEELNIPVFHDDQHGTAIVVLAALINGLRLTGRKPEDMKVIVNGVGAAGSSIIKMMYNYGFKNILAFDSKGVLHPDKKDSYNPLKQELLEFTNLHGESPADLKAALVGADVFIGVSKGNLLTKEDIATMNKDCFIVALANPTPEIDYYEAKKGGALIAATGRSDFPNQVNNLLAFPSIFRGALDAKATRITEDVKIAAAQAIADLIPAEELTEEYIIPSPFDSRVVPAVSKAVREACIKSGYIRK</sequence>
<comment type="similarity">
    <text evidence="2">Belongs to the malic enzymes family.</text>
</comment>
<dbReference type="SUPFAM" id="SSF51735">
    <property type="entry name" value="NAD(P)-binding Rossmann-fold domains"/>
    <property type="match status" value="1"/>
</dbReference>
<comment type="cofactor">
    <cofactor evidence="1">
        <name>Mn(2+)</name>
        <dbReference type="ChEBI" id="CHEBI:29035"/>
    </cofactor>
</comment>
<dbReference type="GO" id="GO:0016616">
    <property type="term" value="F:oxidoreductase activity, acting on the CH-OH group of donors, NAD or NADP as acceptor"/>
    <property type="evidence" value="ECO:0007669"/>
    <property type="project" value="InterPro"/>
</dbReference>
<feature type="binding site" evidence="7">
    <location>
        <position position="133"/>
    </location>
    <ligand>
        <name>a divalent metal cation</name>
        <dbReference type="ChEBI" id="CHEBI:60240"/>
    </ligand>
</feature>
<name>A0A412FHI9_9FIRM</name>
<feature type="binding site" evidence="6">
    <location>
        <position position="317"/>
    </location>
    <ligand>
        <name>(S)-malate</name>
        <dbReference type="ChEBI" id="CHEBI:15589"/>
    </ligand>
</feature>
<evidence type="ECO:0000256" key="1">
    <source>
        <dbReference type="ARBA" id="ARBA00001936"/>
    </source>
</evidence>
<gene>
    <name evidence="10" type="ORF">DWY25_16665</name>
</gene>
<feature type="binding site" evidence="7">
    <location>
        <position position="134"/>
    </location>
    <ligand>
        <name>a divalent metal cation</name>
        <dbReference type="ChEBI" id="CHEBI:60240"/>
    </ligand>
</feature>
<feature type="active site" description="Proton acceptor" evidence="5">
    <location>
        <position position="91"/>
    </location>
</feature>
<dbReference type="PROSITE" id="PS00331">
    <property type="entry name" value="MALIC_ENZYMES"/>
    <property type="match status" value="1"/>
</dbReference>
<dbReference type="InterPro" id="IPR051674">
    <property type="entry name" value="Malate_Decarboxylase"/>
</dbReference>
<dbReference type="GO" id="GO:0004470">
    <property type="term" value="F:malic enzyme activity"/>
    <property type="evidence" value="ECO:0007669"/>
    <property type="project" value="InterPro"/>
</dbReference>
<feature type="binding site" evidence="7">
    <location>
        <position position="159"/>
    </location>
    <ligand>
        <name>a divalent metal cation</name>
        <dbReference type="ChEBI" id="CHEBI:60240"/>
    </ligand>
</feature>
<dbReference type="InterPro" id="IPR037062">
    <property type="entry name" value="Malic_N_dom_sf"/>
</dbReference>
<dbReference type="SMART" id="SM01274">
    <property type="entry name" value="malic"/>
    <property type="match status" value="1"/>
</dbReference>
<dbReference type="RefSeq" id="WP_117896190.1">
    <property type="nucleotide sequence ID" value="NZ_CABJCV010000031.1"/>
</dbReference>
<keyword evidence="3 7" id="KW-0479">Metal-binding</keyword>
<dbReference type="PANTHER" id="PTHR43237:SF4">
    <property type="entry name" value="NADP-DEPENDENT MALIC ENZYME"/>
    <property type="match status" value="1"/>
</dbReference>
<dbReference type="CDD" id="cd05311">
    <property type="entry name" value="NAD_bind_2_malic_enz"/>
    <property type="match status" value="1"/>
</dbReference>
<evidence type="ECO:0000259" key="9">
    <source>
        <dbReference type="SMART" id="SM01274"/>
    </source>
</evidence>
<evidence type="ECO:0000256" key="4">
    <source>
        <dbReference type="ARBA" id="ARBA00023002"/>
    </source>
</evidence>
<feature type="active site" description="Proton donor" evidence="5">
    <location>
        <position position="36"/>
    </location>
</feature>
<dbReference type="PIRSF" id="PIRSF000106">
    <property type="entry name" value="ME"/>
    <property type="match status" value="1"/>
</dbReference>
<dbReference type="Proteomes" id="UP000284178">
    <property type="component" value="Unassembled WGS sequence"/>
</dbReference>
<dbReference type="GO" id="GO:0046872">
    <property type="term" value="F:metal ion binding"/>
    <property type="evidence" value="ECO:0007669"/>
    <property type="project" value="UniProtKB-KW"/>
</dbReference>
<organism evidence="10 11">
    <name type="scientific">Holdemania filiformis</name>
    <dbReference type="NCBI Taxonomy" id="61171"/>
    <lineage>
        <taxon>Bacteria</taxon>
        <taxon>Bacillati</taxon>
        <taxon>Bacillota</taxon>
        <taxon>Erysipelotrichia</taxon>
        <taxon>Erysipelotrichales</taxon>
        <taxon>Erysipelotrichaceae</taxon>
        <taxon>Holdemania</taxon>
    </lineage>
</organism>
<dbReference type="Pfam" id="PF00390">
    <property type="entry name" value="malic"/>
    <property type="match status" value="1"/>
</dbReference>
<dbReference type="InterPro" id="IPR046346">
    <property type="entry name" value="Aminoacid_DH-like_N_sf"/>
</dbReference>
<dbReference type="SMART" id="SM00919">
    <property type="entry name" value="Malic_M"/>
    <property type="match status" value="1"/>
</dbReference>
<reference evidence="10 11" key="1">
    <citation type="submission" date="2018-08" db="EMBL/GenBank/DDBJ databases">
        <title>A genome reference for cultivated species of the human gut microbiota.</title>
        <authorList>
            <person name="Zou Y."/>
            <person name="Xue W."/>
            <person name="Luo G."/>
        </authorList>
    </citation>
    <scope>NUCLEOTIDE SEQUENCE [LARGE SCALE GENOMIC DNA]</scope>
    <source>
        <strain evidence="10 11">AF24-29</strain>
    </source>
</reference>
<dbReference type="SUPFAM" id="SSF53223">
    <property type="entry name" value="Aminoacid dehydrogenase-like, N-terminal domain"/>
    <property type="match status" value="1"/>
</dbReference>
<dbReference type="GO" id="GO:0051287">
    <property type="term" value="F:NAD binding"/>
    <property type="evidence" value="ECO:0007669"/>
    <property type="project" value="InterPro"/>
</dbReference>
<accession>A0A412FHI9</accession>
<dbReference type="InterPro" id="IPR036291">
    <property type="entry name" value="NAD(P)-bd_dom_sf"/>
</dbReference>
<dbReference type="PANTHER" id="PTHR43237">
    <property type="entry name" value="NADP-DEPENDENT MALIC ENZYME"/>
    <property type="match status" value="1"/>
</dbReference>
<dbReference type="GeneID" id="83017028"/>
<evidence type="ECO:0000259" key="8">
    <source>
        <dbReference type="SMART" id="SM00919"/>
    </source>
</evidence>
<dbReference type="FunFam" id="3.40.50.10380:FF:000003">
    <property type="entry name" value="NADP-dependent malic enzyme"/>
    <property type="match status" value="1"/>
</dbReference>
<feature type="binding site" evidence="6">
    <location>
        <position position="287"/>
    </location>
    <ligand>
        <name>(S)-malate</name>
        <dbReference type="ChEBI" id="CHEBI:15589"/>
    </ligand>
</feature>
<dbReference type="InterPro" id="IPR015884">
    <property type="entry name" value="Malic_enzyme_CS"/>
</dbReference>
<evidence type="ECO:0000256" key="2">
    <source>
        <dbReference type="ARBA" id="ARBA00008785"/>
    </source>
</evidence>
<proteinExistence type="inferred from homology"/>
<keyword evidence="11" id="KW-1185">Reference proteome</keyword>
<evidence type="ECO:0000313" key="11">
    <source>
        <dbReference type="Proteomes" id="UP000284178"/>
    </source>
</evidence>
<evidence type="ECO:0000313" key="10">
    <source>
        <dbReference type="EMBL" id="RGR67621.1"/>
    </source>
</evidence>
<evidence type="ECO:0000256" key="3">
    <source>
        <dbReference type="ARBA" id="ARBA00022723"/>
    </source>
</evidence>
<comment type="cofactor">
    <cofactor evidence="7">
        <name>Mg(2+)</name>
        <dbReference type="ChEBI" id="CHEBI:18420"/>
    </cofactor>
    <cofactor evidence="7">
        <name>Mn(2+)</name>
        <dbReference type="ChEBI" id="CHEBI:29035"/>
    </cofactor>
    <text evidence="7">Divalent metal cations. Prefers magnesium or manganese.</text>
</comment>
<dbReference type="InterPro" id="IPR012301">
    <property type="entry name" value="Malic_N_dom"/>
</dbReference>
<comment type="caution">
    <text evidence="10">The sequence shown here is derived from an EMBL/GenBank/DDBJ whole genome shotgun (WGS) entry which is preliminary data.</text>
</comment>
<keyword evidence="4" id="KW-0560">Oxidoreductase</keyword>
<evidence type="ECO:0000256" key="7">
    <source>
        <dbReference type="PIRSR" id="PIRSR000106-3"/>
    </source>
</evidence>